<gene>
    <name evidence="1" type="ORF">ACOLOM_LOCUS3606</name>
</gene>
<dbReference type="EMBL" id="CAJVPT010005415">
    <property type="protein sequence ID" value="CAG8519912.1"/>
    <property type="molecule type" value="Genomic_DNA"/>
</dbReference>
<proteinExistence type="predicted"/>
<organism evidence="1 2">
    <name type="scientific">Acaulospora colombiana</name>
    <dbReference type="NCBI Taxonomy" id="27376"/>
    <lineage>
        <taxon>Eukaryota</taxon>
        <taxon>Fungi</taxon>
        <taxon>Fungi incertae sedis</taxon>
        <taxon>Mucoromycota</taxon>
        <taxon>Glomeromycotina</taxon>
        <taxon>Glomeromycetes</taxon>
        <taxon>Diversisporales</taxon>
        <taxon>Acaulosporaceae</taxon>
        <taxon>Acaulospora</taxon>
    </lineage>
</organism>
<comment type="caution">
    <text evidence="1">The sequence shown here is derived from an EMBL/GenBank/DDBJ whole genome shotgun (WGS) entry which is preliminary data.</text>
</comment>
<protein>
    <submittedName>
        <fullName evidence="1">15484_t:CDS:1</fullName>
    </submittedName>
</protein>
<reference evidence="1" key="1">
    <citation type="submission" date="2021-06" db="EMBL/GenBank/DDBJ databases">
        <authorList>
            <person name="Kallberg Y."/>
            <person name="Tangrot J."/>
            <person name="Rosling A."/>
        </authorList>
    </citation>
    <scope>NUCLEOTIDE SEQUENCE</scope>
    <source>
        <strain evidence="1">CL356</strain>
    </source>
</reference>
<keyword evidence="2" id="KW-1185">Reference proteome</keyword>
<accession>A0ACA9LAK8</accession>
<evidence type="ECO:0000313" key="2">
    <source>
        <dbReference type="Proteomes" id="UP000789525"/>
    </source>
</evidence>
<evidence type="ECO:0000313" key="1">
    <source>
        <dbReference type="EMBL" id="CAG8519912.1"/>
    </source>
</evidence>
<dbReference type="Proteomes" id="UP000789525">
    <property type="component" value="Unassembled WGS sequence"/>
</dbReference>
<sequence>MTAAPSEAQPWERILWKRLPFPDNYVSKPHFLASLRKNVLASTSVSQHVASIFIFLAIFIRLKENSADPRIIIWLSILLFFVGWISWEITLFMQNTPLRRELLALAPVLKTLTEATSSDSIWALSFSLFILHTLLADYTTPLVREGRERLTSVLSMNAAISASVVLASRLNTDFSVFALMLFSVQDFALFPLLRRQLHVSTPDMRYEESGTLLCLKSDNYVVFIAVLSISADHKVPWETPMKYCLAAGRLSSDDANSSSVCLGLTMLKPTITGGLEAGLEHQTKRQVARGGRALLQSDWASLEVEQLLNLCPDSMDILDLMYRHGGKPNTLSLTLLHSGPTLSGHTRPKAELPPVREGSLKGTAAGISCLLQVVQAQAFDRKHVICIAPTGAGKTLPLLLPTFIVPKSITLVVSPLNLLTKQINDLLTSKRIKSVALTAETSNLELIEVICLSPEQLVGTSFKKVLESKEFESRLSRIVIDEVHILKQWGSRFRSAYLKLDHLRYTFPKALFYLTTATLTPNEASDLRKTLKLPDEDLLVVKLSNDRPKLKFIVKQIKGKLSLYEDLVFLLGESASTGCPPPKFLVFTNTRKEAQDATIALQKHLPAHLRRHLTWLHAGSSDPHKASFAERLQSGYLWGGCVTDVAAMGIDVSDIVYVVQWRMSAHTSTTLQRLGRAGRSDMNSYGIVFVEPDFFLNRSKRPATQHDQRPTKRRKTQNTTAQATSIETQDVNKSTDGSHAPPQEIARKINGEDVDKSLLEFVRTKGCRRHVLNEHYKNAEASKWKFISSPHLTVSIAYNEQHCARCSTPQVGDDCQACDNCQPELLDLVKFVDPVQETARSARVQKPVPFEGTPTELELQQKLVTWREEVYQRDFGGPLFTGEMILSDKEVSDLVCFARMGVIRSARDITDRLGTQPAYRYTEEMIKIIEAFNTPAVNTVPVASSSLVACGEPKKSARAQPKCGDTVLCPKYDADKAQMKKAASAEKRKATIQMRKLTKIGNENKTSDLERSTSSTRLPQVFGTQNDGPL</sequence>
<name>A0ACA9LAK8_9GLOM</name>